<dbReference type="EMBL" id="GBRH01263237">
    <property type="protein sequence ID" value="JAD34658.1"/>
    <property type="molecule type" value="Transcribed_RNA"/>
</dbReference>
<proteinExistence type="predicted"/>
<reference evidence="2" key="2">
    <citation type="journal article" date="2015" name="Data Brief">
        <title>Shoot transcriptome of the giant reed, Arundo donax.</title>
        <authorList>
            <person name="Barrero R.A."/>
            <person name="Guerrero F.D."/>
            <person name="Moolhuijzen P."/>
            <person name="Goolsby J.A."/>
            <person name="Tidwell J."/>
            <person name="Bellgard S.E."/>
            <person name="Bellgard M.I."/>
        </authorList>
    </citation>
    <scope>NUCLEOTIDE SEQUENCE</scope>
    <source>
        <tissue evidence="2">Shoot tissue taken approximately 20 cm above the soil surface</tissue>
    </source>
</reference>
<evidence type="ECO:0000256" key="1">
    <source>
        <dbReference type="SAM" id="MobiDB-lite"/>
    </source>
</evidence>
<dbReference type="AlphaFoldDB" id="A0A0A8ZAI3"/>
<feature type="compositionally biased region" description="Low complexity" evidence="1">
    <location>
        <begin position="7"/>
        <end position="23"/>
    </location>
</feature>
<evidence type="ECO:0000313" key="2">
    <source>
        <dbReference type="EMBL" id="JAD34658.1"/>
    </source>
</evidence>
<protein>
    <submittedName>
        <fullName evidence="2">Uncharacterized protein</fullName>
    </submittedName>
</protein>
<reference evidence="2" key="1">
    <citation type="submission" date="2014-09" db="EMBL/GenBank/DDBJ databases">
        <authorList>
            <person name="Magalhaes I.L.F."/>
            <person name="Oliveira U."/>
            <person name="Santos F.R."/>
            <person name="Vidigal T.H.D.A."/>
            <person name="Brescovit A.D."/>
            <person name="Santos A.J."/>
        </authorList>
    </citation>
    <scope>NUCLEOTIDE SEQUENCE</scope>
    <source>
        <tissue evidence="2">Shoot tissue taken approximately 20 cm above the soil surface</tissue>
    </source>
</reference>
<feature type="region of interest" description="Disordered" evidence="1">
    <location>
        <begin position="1"/>
        <end position="23"/>
    </location>
</feature>
<organism evidence="2">
    <name type="scientific">Arundo donax</name>
    <name type="common">Giant reed</name>
    <name type="synonym">Donax arundinaceus</name>
    <dbReference type="NCBI Taxonomy" id="35708"/>
    <lineage>
        <taxon>Eukaryota</taxon>
        <taxon>Viridiplantae</taxon>
        <taxon>Streptophyta</taxon>
        <taxon>Embryophyta</taxon>
        <taxon>Tracheophyta</taxon>
        <taxon>Spermatophyta</taxon>
        <taxon>Magnoliopsida</taxon>
        <taxon>Liliopsida</taxon>
        <taxon>Poales</taxon>
        <taxon>Poaceae</taxon>
        <taxon>PACMAD clade</taxon>
        <taxon>Arundinoideae</taxon>
        <taxon>Arundineae</taxon>
        <taxon>Arundo</taxon>
    </lineage>
</organism>
<accession>A0A0A8ZAI3</accession>
<sequence>MNAHVGSAHVLPPSSPAASSSCRSCVSGAAAASMLS</sequence>
<name>A0A0A8ZAI3_ARUDO</name>